<dbReference type="EMBL" id="BAABJX010000051">
    <property type="protein sequence ID" value="GAA4844297.1"/>
    <property type="molecule type" value="Genomic_DNA"/>
</dbReference>
<accession>A0ABP9DG34</accession>
<name>A0ABP9DG34_9BACT</name>
<dbReference type="NCBIfam" id="TIGR03696">
    <property type="entry name" value="Rhs_assc_core"/>
    <property type="match status" value="1"/>
</dbReference>
<proteinExistence type="predicted"/>
<evidence type="ECO:0008006" key="3">
    <source>
        <dbReference type="Google" id="ProtNLM"/>
    </source>
</evidence>
<dbReference type="Proteomes" id="UP001500298">
    <property type="component" value="Unassembled WGS sequence"/>
</dbReference>
<dbReference type="InterPro" id="IPR050708">
    <property type="entry name" value="T6SS_VgrG/RHS"/>
</dbReference>
<gene>
    <name evidence="1" type="ORF">GCM10023331_31450</name>
</gene>
<comment type="caution">
    <text evidence="1">The sequence shown here is derived from an EMBL/GenBank/DDBJ whole genome shotgun (WGS) entry which is preliminary data.</text>
</comment>
<sequence length="281" mass="30546">MPSDAFKYTYNGKEEQSELGWLDYGARMYDPSVGRWFGVDPLAEQGRRWSPYTYAFNNPIRFIDPDGMWATDPNKQVTKDNFRPSSSMANTMVNKMTKASSKVKNVISTVEQKVTSVFQAVGNKLSQIDLSFEISGGGFEIFGSNTDVEGGPSSDIKGNGNPTRISESYVNDIAGPLLGAASHYGPIKDGSMPQNESTTFQRKSLTESLPKDGSGMGGAANLLLSDTPNPVVATDTLSEPRGGYAYGNGKYGTEVQRTFANGYTDTINVEIDSNSLYYNGF</sequence>
<dbReference type="Gene3D" id="2.180.10.10">
    <property type="entry name" value="RHS repeat-associated core"/>
    <property type="match status" value="1"/>
</dbReference>
<dbReference type="PANTHER" id="PTHR32305:SF15">
    <property type="entry name" value="PROTEIN RHSA-RELATED"/>
    <property type="match status" value="1"/>
</dbReference>
<protein>
    <recommendedName>
        <fullName evidence="3">RHS repeat-associated core domain-containing protein</fullName>
    </recommendedName>
</protein>
<organism evidence="1 2">
    <name type="scientific">Algivirga pacifica</name>
    <dbReference type="NCBI Taxonomy" id="1162670"/>
    <lineage>
        <taxon>Bacteria</taxon>
        <taxon>Pseudomonadati</taxon>
        <taxon>Bacteroidota</taxon>
        <taxon>Cytophagia</taxon>
        <taxon>Cytophagales</taxon>
        <taxon>Flammeovirgaceae</taxon>
        <taxon>Algivirga</taxon>
    </lineage>
</organism>
<evidence type="ECO:0000313" key="2">
    <source>
        <dbReference type="Proteomes" id="UP001500298"/>
    </source>
</evidence>
<dbReference type="InterPro" id="IPR022385">
    <property type="entry name" value="Rhs_assc_core"/>
</dbReference>
<reference evidence="2" key="1">
    <citation type="journal article" date="2019" name="Int. J. Syst. Evol. Microbiol.">
        <title>The Global Catalogue of Microorganisms (GCM) 10K type strain sequencing project: providing services to taxonomists for standard genome sequencing and annotation.</title>
        <authorList>
            <consortium name="The Broad Institute Genomics Platform"/>
            <consortium name="The Broad Institute Genome Sequencing Center for Infectious Disease"/>
            <person name="Wu L."/>
            <person name="Ma J."/>
        </authorList>
    </citation>
    <scope>NUCLEOTIDE SEQUENCE [LARGE SCALE GENOMIC DNA]</scope>
    <source>
        <strain evidence="2">JCM 18326</strain>
    </source>
</reference>
<dbReference type="PANTHER" id="PTHR32305">
    <property type="match status" value="1"/>
</dbReference>
<keyword evidence="2" id="KW-1185">Reference proteome</keyword>
<evidence type="ECO:0000313" key="1">
    <source>
        <dbReference type="EMBL" id="GAA4844297.1"/>
    </source>
</evidence>